<sequence length="250" mass="27517">MRASSQDHAVRPEDMGFNGSLWQDAIAIASTLLRSKGEDKLGEINCVACAELLKSFFVRAPSPAALMCSEFRDRLCYEDYDDRTDPILLIQSLQESSSLKERAIAAEIGNLFDLEESFSYISSRLRLVPLGDSRLFLLRVFGLCPEVTTADQPIHSSESQTAPLAATLIQDKSSPAPVTSLRPPVVSLYSNVSLISFSAPKSFAGGNNPVQGQPWMTPTHQLYTPSNPSPQFSLWNSLSQPPVFPWLPRI</sequence>
<dbReference type="EMBL" id="ML994634">
    <property type="protein sequence ID" value="KAF2185338.1"/>
    <property type="molecule type" value="Genomic_DNA"/>
</dbReference>
<organism evidence="1 2">
    <name type="scientific">Zopfia rhizophila CBS 207.26</name>
    <dbReference type="NCBI Taxonomy" id="1314779"/>
    <lineage>
        <taxon>Eukaryota</taxon>
        <taxon>Fungi</taxon>
        <taxon>Dikarya</taxon>
        <taxon>Ascomycota</taxon>
        <taxon>Pezizomycotina</taxon>
        <taxon>Dothideomycetes</taxon>
        <taxon>Dothideomycetes incertae sedis</taxon>
        <taxon>Zopfiaceae</taxon>
        <taxon>Zopfia</taxon>
    </lineage>
</organism>
<dbReference type="Proteomes" id="UP000800200">
    <property type="component" value="Unassembled WGS sequence"/>
</dbReference>
<protein>
    <submittedName>
        <fullName evidence="1">Uncharacterized protein</fullName>
    </submittedName>
</protein>
<gene>
    <name evidence="1" type="ORF">K469DRAFT_688129</name>
</gene>
<name>A0A6A6E492_9PEZI</name>
<accession>A0A6A6E492</accession>
<keyword evidence="2" id="KW-1185">Reference proteome</keyword>
<evidence type="ECO:0000313" key="1">
    <source>
        <dbReference type="EMBL" id="KAF2185338.1"/>
    </source>
</evidence>
<proteinExistence type="predicted"/>
<dbReference type="AlphaFoldDB" id="A0A6A6E492"/>
<reference evidence="1" key="1">
    <citation type="journal article" date="2020" name="Stud. Mycol.">
        <title>101 Dothideomycetes genomes: a test case for predicting lifestyles and emergence of pathogens.</title>
        <authorList>
            <person name="Haridas S."/>
            <person name="Albert R."/>
            <person name="Binder M."/>
            <person name="Bloem J."/>
            <person name="Labutti K."/>
            <person name="Salamov A."/>
            <person name="Andreopoulos B."/>
            <person name="Baker S."/>
            <person name="Barry K."/>
            <person name="Bills G."/>
            <person name="Bluhm B."/>
            <person name="Cannon C."/>
            <person name="Castanera R."/>
            <person name="Culley D."/>
            <person name="Daum C."/>
            <person name="Ezra D."/>
            <person name="Gonzalez J."/>
            <person name="Henrissat B."/>
            <person name="Kuo A."/>
            <person name="Liang C."/>
            <person name="Lipzen A."/>
            <person name="Lutzoni F."/>
            <person name="Magnuson J."/>
            <person name="Mondo S."/>
            <person name="Nolan M."/>
            <person name="Ohm R."/>
            <person name="Pangilinan J."/>
            <person name="Park H.-J."/>
            <person name="Ramirez L."/>
            <person name="Alfaro M."/>
            <person name="Sun H."/>
            <person name="Tritt A."/>
            <person name="Yoshinaga Y."/>
            <person name="Zwiers L.-H."/>
            <person name="Turgeon B."/>
            <person name="Goodwin S."/>
            <person name="Spatafora J."/>
            <person name="Crous P."/>
            <person name="Grigoriev I."/>
        </authorList>
    </citation>
    <scope>NUCLEOTIDE SEQUENCE</scope>
    <source>
        <strain evidence="1">CBS 207.26</strain>
    </source>
</reference>
<evidence type="ECO:0000313" key="2">
    <source>
        <dbReference type="Proteomes" id="UP000800200"/>
    </source>
</evidence>